<gene>
    <name evidence="1" type="ORF">L6164_013048</name>
</gene>
<evidence type="ECO:0000313" key="1">
    <source>
        <dbReference type="EMBL" id="KAI4345965.1"/>
    </source>
</evidence>
<accession>A0ACB9PHD8</accession>
<organism evidence="1 2">
    <name type="scientific">Bauhinia variegata</name>
    <name type="common">Purple orchid tree</name>
    <name type="synonym">Phanera variegata</name>
    <dbReference type="NCBI Taxonomy" id="167791"/>
    <lineage>
        <taxon>Eukaryota</taxon>
        <taxon>Viridiplantae</taxon>
        <taxon>Streptophyta</taxon>
        <taxon>Embryophyta</taxon>
        <taxon>Tracheophyta</taxon>
        <taxon>Spermatophyta</taxon>
        <taxon>Magnoliopsida</taxon>
        <taxon>eudicotyledons</taxon>
        <taxon>Gunneridae</taxon>
        <taxon>Pentapetalae</taxon>
        <taxon>rosids</taxon>
        <taxon>fabids</taxon>
        <taxon>Fabales</taxon>
        <taxon>Fabaceae</taxon>
        <taxon>Cercidoideae</taxon>
        <taxon>Cercideae</taxon>
        <taxon>Bauhiniinae</taxon>
        <taxon>Bauhinia</taxon>
    </lineage>
</organism>
<proteinExistence type="predicted"/>
<protein>
    <submittedName>
        <fullName evidence="1">Uncharacterized protein</fullName>
    </submittedName>
</protein>
<reference evidence="1 2" key="1">
    <citation type="journal article" date="2022" name="DNA Res.">
        <title>Chromosomal-level genome assembly of the orchid tree Bauhinia variegata (Leguminosae; Cercidoideae) supports the allotetraploid origin hypothesis of Bauhinia.</title>
        <authorList>
            <person name="Zhong Y."/>
            <person name="Chen Y."/>
            <person name="Zheng D."/>
            <person name="Pang J."/>
            <person name="Liu Y."/>
            <person name="Luo S."/>
            <person name="Meng S."/>
            <person name="Qian L."/>
            <person name="Wei D."/>
            <person name="Dai S."/>
            <person name="Zhou R."/>
        </authorList>
    </citation>
    <scope>NUCLEOTIDE SEQUENCE [LARGE SCALE GENOMIC DNA]</scope>
    <source>
        <strain evidence="1">BV-YZ2020</strain>
    </source>
</reference>
<sequence length="188" mass="21778">MERKDPLYLKPWLAEDVAQDLILLENQLPFFVLEGLYNLATSKYAGLPSFLEISFKYFEDLNPLKIEPEGVSVRHFTDLLRIYYSSPSQRLKKRSPIGTILEHLYKTESHLRNIVAFEQAHFSVETYISNYLKLNEFYGKPMNKWKAGFIHDYFNTSVKTATSINAIVLIVLTFVQTVCSIYPLVQGN</sequence>
<comment type="caution">
    <text evidence="1">The sequence shown here is derived from an EMBL/GenBank/DDBJ whole genome shotgun (WGS) entry which is preliminary data.</text>
</comment>
<dbReference type="EMBL" id="CM039430">
    <property type="protein sequence ID" value="KAI4345965.1"/>
    <property type="molecule type" value="Genomic_DNA"/>
</dbReference>
<keyword evidence="2" id="KW-1185">Reference proteome</keyword>
<name>A0ACB9PHD8_BAUVA</name>
<evidence type="ECO:0000313" key="2">
    <source>
        <dbReference type="Proteomes" id="UP000828941"/>
    </source>
</evidence>
<dbReference type="Proteomes" id="UP000828941">
    <property type="component" value="Chromosome 5"/>
</dbReference>